<dbReference type="PANTHER" id="PTHR36173">
    <property type="entry name" value="RIBONUCLEASE VAPC16-RELATED"/>
    <property type="match status" value="1"/>
</dbReference>
<dbReference type="EMBL" id="JACJRF010000070">
    <property type="protein sequence ID" value="MBD2347078.1"/>
    <property type="molecule type" value="Genomic_DNA"/>
</dbReference>
<name>A0ABR8CVX8_9NOST</name>
<sequence length="70" mass="8067">MGIKHSVGKLNFNLSFADFVKQQVIMNSIQLIPVAIEHILVISQLPLHHRHPFDRMLIAQTILKNTYIMC</sequence>
<dbReference type="InterPro" id="IPR052919">
    <property type="entry name" value="TA_system_RNase"/>
</dbReference>
<evidence type="ECO:0000313" key="1">
    <source>
        <dbReference type="EMBL" id="MBD2347078.1"/>
    </source>
</evidence>
<proteinExistence type="predicted"/>
<organism evidence="1 2">
    <name type="scientific">Anabaena subtropica FACHB-260</name>
    <dbReference type="NCBI Taxonomy" id="2692884"/>
    <lineage>
        <taxon>Bacteria</taxon>
        <taxon>Bacillati</taxon>
        <taxon>Cyanobacteriota</taxon>
        <taxon>Cyanophyceae</taxon>
        <taxon>Nostocales</taxon>
        <taxon>Nostocaceae</taxon>
        <taxon>Anabaena</taxon>
    </lineage>
</organism>
<reference evidence="1 2" key="1">
    <citation type="journal article" date="2020" name="ISME J.">
        <title>Comparative genomics reveals insights into cyanobacterial evolution and habitat adaptation.</title>
        <authorList>
            <person name="Chen M.Y."/>
            <person name="Teng W.K."/>
            <person name="Zhao L."/>
            <person name="Hu C.X."/>
            <person name="Zhou Y.K."/>
            <person name="Han B.P."/>
            <person name="Song L.R."/>
            <person name="Shu W.S."/>
        </authorList>
    </citation>
    <scope>NUCLEOTIDE SEQUENCE [LARGE SCALE GENOMIC DNA]</scope>
    <source>
        <strain evidence="1 2">FACHB-260</strain>
    </source>
</reference>
<comment type="caution">
    <text evidence="1">The sequence shown here is derived from an EMBL/GenBank/DDBJ whole genome shotgun (WGS) entry which is preliminary data.</text>
</comment>
<accession>A0ABR8CVX8</accession>
<dbReference type="RefSeq" id="WP_190409483.1">
    <property type="nucleotide sequence ID" value="NZ_JACJRF010000070.1"/>
</dbReference>
<keyword evidence="2" id="KW-1185">Reference proteome</keyword>
<protein>
    <submittedName>
        <fullName evidence="1">Uncharacterized protein</fullName>
    </submittedName>
</protein>
<dbReference type="Proteomes" id="UP000607281">
    <property type="component" value="Unassembled WGS sequence"/>
</dbReference>
<evidence type="ECO:0000313" key="2">
    <source>
        <dbReference type="Proteomes" id="UP000607281"/>
    </source>
</evidence>
<dbReference type="PANTHER" id="PTHR36173:SF2">
    <property type="entry name" value="RIBONUCLEASE VAPC16"/>
    <property type="match status" value="1"/>
</dbReference>
<gene>
    <name evidence="1" type="ORF">H6G18_23500</name>
</gene>